<dbReference type="GO" id="GO:0006874">
    <property type="term" value="P:intracellular calcium ion homeostasis"/>
    <property type="evidence" value="ECO:0007669"/>
    <property type="project" value="TreeGrafter"/>
</dbReference>
<dbReference type="Proteomes" id="UP000013827">
    <property type="component" value="Unassembled WGS sequence"/>
</dbReference>
<feature type="transmembrane region" description="Helical" evidence="7">
    <location>
        <begin position="431"/>
        <end position="454"/>
    </location>
</feature>
<feature type="domain" description="Sodium/calcium exchanger membrane region" evidence="8">
    <location>
        <begin position="55"/>
        <end position="204"/>
    </location>
</feature>
<reference evidence="9" key="2">
    <citation type="submission" date="2024-10" db="UniProtKB">
        <authorList>
            <consortium name="EnsemblProtists"/>
        </authorList>
    </citation>
    <scope>IDENTIFICATION</scope>
</reference>
<keyword evidence="10" id="KW-1185">Reference proteome</keyword>
<dbReference type="InterPro" id="IPR051359">
    <property type="entry name" value="CaCA_antiporter"/>
</dbReference>
<evidence type="ECO:0000256" key="6">
    <source>
        <dbReference type="SAM" id="MobiDB-lite"/>
    </source>
</evidence>
<evidence type="ECO:0000259" key="8">
    <source>
        <dbReference type="Pfam" id="PF01699"/>
    </source>
</evidence>
<feature type="transmembrane region" description="Helical" evidence="7">
    <location>
        <begin position="54"/>
        <end position="75"/>
    </location>
</feature>
<dbReference type="EnsemblProtists" id="EOD38239">
    <property type="protein sequence ID" value="EOD38239"/>
    <property type="gene ID" value="EMIHUDRAFT_449053"/>
</dbReference>
<dbReference type="KEGG" id="ehx:EMIHUDRAFT_449053"/>
<feature type="transmembrane region" description="Helical" evidence="7">
    <location>
        <begin position="474"/>
        <end position="495"/>
    </location>
</feature>
<dbReference type="GO" id="GO:0016020">
    <property type="term" value="C:membrane"/>
    <property type="evidence" value="ECO:0007669"/>
    <property type="project" value="UniProtKB-SubCell"/>
</dbReference>
<feature type="transmembrane region" description="Helical" evidence="7">
    <location>
        <begin position="392"/>
        <end position="411"/>
    </location>
</feature>
<evidence type="ECO:0000256" key="2">
    <source>
        <dbReference type="ARBA" id="ARBA00022448"/>
    </source>
</evidence>
<dbReference type="GO" id="GO:0008324">
    <property type="term" value="F:monoatomic cation transmembrane transporter activity"/>
    <property type="evidence" value="ECO:0007669"/>
    <property type="project" value="TreeGrafter"/>
</dbReference>
<evidence type="ECO:0000313" key="9">
    <source>
        <dbReference type="EnsemblProtists" id="EOD38239"/>
    </source>
</evidence>
<feature type="region of interest" description="Disordered" evidence="6">
    <location>
        <begin position="261"/>
        <end position="292"/>
    </location>
</feature>
<sequence>MHAHPAGDKAKAGPKNQFALHEANCTEVGNAYFGSYVEHWHCTFGESPMALLPLGVWLAMLIAALCSTADTFLIPQLSYISTYLRLKPDVAGVTLLAFGNGAPDVFTGIAVATAHPEEVDFSLLLADLVGGSIFIMTVVVGAVVWVAASHSPGWRLSRMPFYRDTISFFVAITLVLAVASNGVVRPWEGVFFLLNYLFYVALVIAIRYYIQPCWPEDTFGVYLRGKAQPVLQRAEPALRAISRRATPLARGAAERAKPIARQVEMVPEQAPPRLDGSEAPERGTPHVAPESGTAPLVASGASALGLEWDAGASRLSKALWLLEWPLSVLRWATIPTDSEWDARRRWTAATPPLTRDDVPPAWQPALVVTGFCFSIVWLDLVATEVVALIETAGFLLGISTSILGLTVIAIGNSAGDLVSDIAAAKGGEAKMAVAACFGSPLLMNIIGAGASLTVRAIMTGGADTESSVSQVCRIAYLFLYTALFSHMVVFPLGGYSASRGYAVYLFALYAVFMLLALLAESRKLGDFLCPASSPCPPPVEG</sequence>
<dbReference type="PaxDb" id="2903-EOD38239"/>
<keyword evidence="5 7" id="KW-0472">Membrane</keyword>
<dbReference type="HOGENOM" id="CLU_004979_1_2_1"/>
<dbReference type="PANTHER" id="PTHR12266">
    <property type="entry name" value="NA+/CA2+ K+ INDEPENDENT EXCHANGER"/>
    <property type="match status" value="1"/>
</dbReference>
<dbReference type="OMA" id="VKQPIDM"/>
<dbReference type="AlphaFoldDB" id="A0A0D3KR54"/>
<feature type="compositionally biased region" description="Basic and acidic residues" evidence="6">
    <location>
        <begin position="275"/>
        <end position="284"/>
    </location>
</feature>
<dbReference type="InterPro" id="IPR044880">
    <property type="entry name" value="NCX_ion-bd_dom_sf"/>
</dbReference>
<evidence type="ECO:0000256" key="3">
    <source>
        <dbReference type="ARBA" id="ARBA00022692"/>
    </source>
</evidence>
<organism evidence="9 10">
    <name type="scientific">Emiliania huxleyi (strain CCMP1516)</name>
    <dbReference type="NCBI Taxonomy" id="280463"/>
    <lineage>
        <taxon>Eukaryota</taxon>
        <taxon>Haptista</taxon>
        <taxon>Haptophyta</taxon>
        <taxon>Prymnesiophyceae</taxon>
        <taxon>Isochrysidales</taxon>
        <taxon>Noelaerhabdaceae</taxon>
        <taxon>Emiliania</taxon>
    </lineage>
</organism>
<feature type="transmembrane region" description="Helical" evidence="7">
    <location>
        <begin position="123"/>
        <end position="146"/>
    </location>
</feature>
<dbReference type="STRING" id="2903.R1FXI9"/>
<keyword evidence="4 7" id="KW-1133">Transmembrane helix</keyword>
<evidence type="ECO:0000256" key="1">
    <source>
        <dbReference type="ARBA" id="ARBA00004141"/>
    </source>
</evidence>
<feature type="transmembrane region" description="Helical" evidence="7">
    <location>
        <begin position="166"/>
        <end position="184"/>
    </location>
</feature>
<accession>A0A0D3KR54</accession>
<keyword evidence="3 7" id="KW-0812">Transmembrane</keyword>
<dbReference type="Pfam" id="PF01699">
    <property type="entry name" value="Na_Ca_ex"/>
    <property type="match status" value="2"/>
</dbReference>
<evidence type="ECO:0000313" key="10">
    <source>
        <dbReference type="Proteomes" id="UP000013827"/>
    </source>
</evidence>
<reference evidence="10" key="1">
    <citation type="journal article" date="2013" name="Nature">
        <title>Pan genome of the phytoplankton Emiliania underpins its global distribution.</title>
        <authorList>
            <person name="Read B.A."/>
            <person name="Kegel J."/>
            <person name="Klute M.J."/>
            <person name="Kuo A."/>
            <person name="Lefebvre S.C."/>
            <person name="Maumus F."/>
            <person name="Mayer C."/>
            <person name="Miller J."/>
            <person name="Monier A."/>
            <person name="Salamov A."/>
            <person name="Young J."/>
            <person name="Aguilar M."/>
            <person name="Claverie J.M."/>
            <person name="Frickenhaus S."/>
            <person name="Gonzalez K."/>
            <person name="Herman E.K."/>
            <person name="Lin Y.C."/>
            <person name="Napier J."/>
            <person name="Ogata H."/>
            <person name="Sarno A.F."/>
            <person name="Shmutz J."/>
            <person name="Schroeder D."/>
            <person name="de Vargas C."/>
            <person name="Verret F."/>
            <person name="von Dassow P."/>
            <person name="Valentin K."/>
            <person name="Van de Peer Y."/>
            <person name="Wheeler G."/>
            <person name="Dacks J.B."/>
            <person name="Delwiche C.F."/>
            <person name="Dyhrman S.T."/>
            <person name="Glockner G."/>
            <person name="John U."/>
            <person name="Richards T."/>
            <person name="Worden A.Z."/>
            <person name="Zhang X."/>
            <person name="Grigoriev I.V."/>
            <person name="Allen A.E."/>
            <person name="Bidle K."/>
            <person name="Borodovsky M."/>
            <person name="Bowler C."/>
            <person name="Brownlee C."/>
            <person name="Cock J.M."/>
            <person name="Elias M."/>
            <person name="Gladyshev V.N."/>
            <person name="Groth M."/>
            <person name="Guda C."/>
            <person name="Hadaegh A."/>
            <person name="Iglesias-Rodriguez M.D."/>
            <person name="Jenkins J."/>
            <person name="Jones B.M."/>
            <person name="Lawson T."/>
            <person name="Leese F."/>
            <person name="Lindquist E."/>
            <person name="Lobanov A."/>
            <person name="Lomsadze A."/>
            <person name="Malik S.B."/>
            <person name="Marsh M.E."/>
            <person name="Mackinder L."/>
            <person name="Mock T."/>
            <person name="Mueller-Roeber B."/>
            <person name="Pagarete A."/>
            <person name="Parker M."/>
            <person name="Probert I."/>
            <person name="Quesneville H."/>
            <person name="Raines C."/>
            <person name="Rensing S.A."/>
            <person name="Riano-Pachon D.M."/>
            <person name="Richier S."/>
            <person name="Rokitta S."/>
            <person name="Shiraiwa Y."/>
            <person name="Soanes D.M."/>
            <person name="van der Giezen M."/>
            <person name="Wahlund T.M."/>
            <person name="Williams B."/>
            <person name="Wilson W."/>
            <person name="Wolfe G."/>
            <person name="Wurch L.L."/>
        </authorList>
    </citation>
    <scope>NUCLEOTIDE SEQUENCE</scope>
</reference>
<dbReference type="RefSeq" id="XP_005790668.1">
    <property type="nucleotide sequence ID" value="XM_005790611.1"/>
</dbReference>
<dbReference type="PANTHER" id="PTHR12266:SF0">
    <property type="entry name" value="MITOCHONDRIAL SODIUM_CALCIUM EXCHANGER PROTEIN"/>
    <property type="match status" value="1"/>
</dbReference>
<feature type="transmembrane region" description="Helical" evidence="7">
    <location>
        <begin position="361"/>
        <end position="380"/>
    </location>
</feature>
<comment type="subcellular location">
    <subcellularLocation>
        <location evidence="1">Membrane</location>
        <topology evidence="1">Multi-pass membrane protein</topology>
    </subcellularLocation>
</comment>
<evidence type="ECO:0000256" key="4">
    <source>
        <dbReference type="ARBA" id="ARBA00022989"/>
    </source>
</evidence>
<keyword evidence="2" id="KW-0813">Transport</keyword>
<feature type="transmembrane region" description="Helical" evidence="7">
    <location>
        <begin position="191"/>
        <end position="210"/>
    </location>
</feature>
<dbReference type="InterPro" id="IPR004837">
    <property type="entry name" value="NaCa_Exmemb"/>
</dbReference>
<protein>
    <recommendedName>
        <fullName evidence="8">Sodium/calcium exchanger membrane region domain-containing protein</fullName>
    </recommendedName>
</protein>
<feature type="domain" description="Sodium/calcium exchanger membrane region" evidence="8">
    <location>
        <begin position="368"/>
        <end position="517"/>
    </location>
</feature>
<dbReference type="eggNOG" id="KOG2399">
    <property type="taxonomic scope" value="Eukaryota"/>
</dbReference>
<name>A0A0D3KR54_EMIH1</name>
<feature type="transmembrane region" description="Helical" evidence="7">
    <location>
        <begin position="501"/>
        <end position="519"/>
    </location>
</feature>
<dbReference type="Gene3D" id="1.20.1420.30">
    <property type="entry name" value="NCX, central ion-binding region"/>
    <property type="match status" value="2"/>
</dbReference>
<dbReference type="GeneID" id="17283509"/>
<proteinExistence type="predicted"/>
<evidence type="ECO:0000256" key="7">
    <source>
        <dbReference type="SAM" id="Phobius"/>
    </source>
</evidence>
<evidence type="ECO:0000256" key="5">
    <source>
        <dbReference type="ARBA" id="ARBA00023136"/>
    </source>
</evidence>